<dbReference type="Proteomes" id="UP000815677">
    <property type="component" value="Unassembled WGS sequence"/>
</dbReference>
<dbReference type="Gene3D" id="3.80.10.10">
    <property type="entry name" value="Ribonuclease Inhibitor"/>
    <property type="match status" value="1"/>
</dbReference>
<keyword evidence="4" id="KW-1185">Reference proteome</keyword>
<feature type="compositionally biased region" description="Acidic residues" evidence="1">
    <location>
        <begin position="478"/>
        <end position="488"/>
    </location>
</feature>
<gene>
    <name evidence="3" type="ORF">MCHLO_09424</name>
</gene>
<proteinExistence type="predicted"/>
<feature type="region of interest" description="Disordered" evidence="1">
    <location>
        <begin position="472"/>
        <end position="513"/>
    </location>
</feature>
<evidence type="ECO:0000259" key="2">
    <source>
        <dbReference type="Pfam" id="PF12937"/>
    </source>
</evidence>
<protein>
    <recommendedName>
        <fullName evidence="2">F-box domain-containing protein</fullName>
    </recommendedName>
</protein>
<sequence length="539" mass="59568">MFRHSSSPIHTLPVELLSHVFQLATHDRPEESDDCPPFNSESVLAPLTFAAVCRHWRTVALNTASLYTSICITPELLRESELDLRGIAAYLELSRNYALDILIDARDQDWDFDDEGMYTPWFTSQHMEDSMAVLLPHIDRWRSLCIFTDVSTPMHHALRAFEAKLLAGSNASRLESMRLMRCDAYAAYGEPESTYPFLSALPTDRSPVFPHLRHLALRGVSAAWLPLAAQLPTSLRSFELAYLPTSVQPTLSELALMLQHTPDLERLTLNAAGPHCSQQQTDVILELPQLSSLHLGYTCISAASALLHLLSAANPKIHVITLEDASDPASFVPVDAGPVLSFLFPSASERPFTKLRNVTLRRVCASASALEVPADVAILDRLELVGTSKTLFALGRAARHVCARGVFVGPFSDAARRVEIPDWVEYAARRLVETQTPRLVEVFEEVHAEPESQMVEEWKMGETRVRVARMVMPSESEPSSDEDEDEEASSVGSSESDGADSDWMPFGSSSSQPRSLITMLTLPGLSGMLGGSMVVRVRM</sequence>
<dbReference type="EMBL" id="DF847730">
    <property type="protein sequence ID" value="GAT52368.1"/>
    <property type="molecule type" value="Genomic_DNA"/>
</dbReference>
<evidence type="ECO:0000313" key="3">
    <source>
        <dbReference type="EMBL" id="GAT52368.1"/>
    </source>
</evidence>
<dbReference type="SUPFAM" id="SSF52047">
    <property type="entry name" value="RNI-like"/>
    <property type="match status" value="1"/>
</dbReference>
<reference evidence="3" key="1">
    <citation type="submission" date="2014-09" db="EMBL/GenBank/DDBJ databases">
        <title>Genome sequence of the luminous mushroom Mycena chlorophos for searching fungal bioluminescence genes.</title>
        <authorList>
            <person name="Tanaka Y."/>
            <person name="Kasuga D."/>
            <person name="Oba Y."/>
            <person name="Hase S."/>
            <person name="Sato K."/>
            <person name="Oba Y."/>
            <person name="Sakakibara Y."/>
        </authorList>
    </citation>
    <scope>NUCLEOTIDE SEQUENCE</scope>
</reference>
<dbReference type="Pfam" id="PF12937">
    <property type="entry name" value="F-box-like"/>
    <property type="match status" value="1"/>
</dbReference>
<dbReference type="InterPro" id="IPR032675">
    <property type="entry name" value="LRR_dom_sf"/>
</dbReference>
<organism evidence="3 4">
    <name type="scientific">Mycena chlorophos</name>
    <name type="common">Agaric fungus</name>
    <name type="synonym">Agaricus chlorophos</name>
    <dbReference type="NCBI Taxonomy" id="658473"/>
    <lineage>
        <taxon>Eukaryota</taxon>
        <taxon>Fungi</taxon>
        <taxon>Dikarya</taxon>
        <taxon>Basidiomycota</taxon>
        <taxon>Agaricomycotina</taxon>
        <taxon>Agaricomycetes</taxon>
        <taxon>Agaricomycetidae</taxon>
        <taxon>Agaricales</taxon>
        <taxon>Marasmiineae</taxon>
        <taxon>Mycenaceae</taxon>
        <taxon>Mycena</taxon>
    </lineage>
</organism>
<feature type="domain" description="F-box" evidence="2">
    <location>
        <begin position="10"/>
        <end position="72"/>
    </location>
</feature>
<name>A0ABQ0LMN2_MYCCL</name>
<accession>A0ABQ0LMN2</accession>
<evidence type="ECO:0000256" key="1">
    <source>
        <dbReference type="SAM" id="MobiDB-lite"/>
    </source>
</evidence>
<evidence type="ECO:0000313" key="4">
    <source>
        <dbReference type="Proteomes" id="UP000815677"/>
    </source>
</evidence>
<dbReference type="InterPro" id="IPR001810">
    <property type="entry name" value="F-box_dom"/>
</dbReference>
<dbReference type="Gene3D" id="1.20.1280.50">
    <property type="match status" value="1"/>
</dbReference>